<sequence>MQNVCGRVCGVSGWVDGCCVWRSLVIVSLTQLLTRSLGRSLAGLTATATFCRWWWWWCGGACLPIANGVTVWRLCVLLRSEGWRSEGVMPFRDFTTRPCGWLAGWLDEWANKQHGKTASREYVCV</sequence>
<dbReference type="AlphaFoldDB" id="A0A6A6AYM2"/>
<dbReference type="GeneID" id="54292864"/>
<gene>
    <name evidence="1" type="ORF">K452DRAFT_138378</name>
</gene>
<name>A0A6A6AYM2_9PEZI</name>
<accession>A0A6A6AYM2</accession>
<reference evidence="1" key="1">
    <citation type="journal article" date="2020" name="Stud. Mycol.">
        <title>101 Dothideomycetes genomes: a test case for predicting lifestyles and emergence of pathogens.</title>
        <authorList>
            <person name="Haridas S."/>
            <person name="Albert R."/>
            <person name="Binder M."/>
            <person name="Bloem J."/>
            <person name="Labutti K."/>
            <person name="Salamov A."/>
            <person name="Andreopoulos B."/>
            <person name="Baker S."/>
            <person name="Barry K."/>
            <person name="Bills G."/>
            <person name="Bluhm B."/>
            <person name="Cannon C."/>
            <person name="Castanera R."/>
            <person name="Culley D."/>
            <person name="Daum C."/>
            <person name="Ezra D."/>
            <person name="Gonzalez J."/>
            <person name="Henrissat B."/>
            <person name="Kuo A."/>
            <person name="Liang C."/>
            <person name="Lipzen A."/>
            <person name="Lutzoni F."/>
            <person name="Magnuson J."/>
            <person name="Mondo S."/>
            <person name="Nolan M."/>
            <person name="Ohm R."/>
            <person name="Pangilinan J."/>
            <person name="Park H.-J."/>
            <person name="Ramirez L."/>
            <person name="Alfaro M."/>
            <person name="Sun H."/>
            <person name="Tritt A."/>
            <person name="Yoshinaga Y."/>
            <person name="Zwiers L.-H."/>
            <person name="Turgeon B."/>
            <person name="Goodwin S."/>
            <person name="Spatafora J."/>
            <person name="Crous P."/>
            <person name="Grigoriev I."/>
        </authorList>
    </citation>
    <scope>NUCLEOTIDE SEQUENCE</scope>
    <source>
        <strain evidence="1">CBS 121167</strain>
    </source>
</reference>
<dbReference type="RefSeq" id="XP_033392076.1">
    <property type="nucleotide sequence ID" value="XM_033535370.1"/>
</dbReference>
<proteinExistence type="predicted"/>
<dbReference type="Proteomes" id="UP000799438">
    <property type="component" value="Unassembled WGS sequence"/>
</dbReference>
<dbReference type="EMBL" id="ML995524">
    <property type="protein sequence ID" value="KAF2136358.1"/>
    <property type="molecule type" value="Genomic_DNA"/>
</dbReference>
<evidence type="ECO:0000313" key="2">
    <source>
        <dbReference type="Proteomes" id="UP000799438"/>
    </source>
</evidence>
<evidence type="ECO:0000313" key="1">
    <source>
        <dbReference type="EMBL" id="KAF2136358.1"/>
    </source>
</evidence>
<keyword evidence="2" id="KW-1185">Reference proteome</keyword>
<protein>
    <submittedName>
        <fullName evidence="1">Uncharacterized protein</fullName>
    </submittedName>
</protein>
<organism evidence="1 2">
    <name type="scientific">Aplosporella prunicola CBS 121167</name>
    <dbReference type="NCBI Taxonomy" id="1176127"/>
    <lineage>
        <taxon>Eukaryota</taxon>
        <taxon>Fungi</taxon>
        <taxon>Dikarya</taxon>
        <taxon>Ascomycota</taxon>
        <taxon>Pezizomycotina</taxon>
        <taxon>Dothideomycetes</taxon>
        <taxon>Dothideomycetes incertae sedis</taxon>
        <taxon>Botryosphaeriales</taxon>
        <taxon>Aplosporellaceae</taxon>
        <taxon>Aplosporella</taxon>
    </lineage>
</organism>